<keyword evidence="2" id="KW-0436">Ligase</keyword>
<dbReference type="Gene3D" id="3.40.1190.10">
    <property type="entry name" value="Mur-like, catalytic domain"/>
    <property type="match status" value="1"/>
</dbReference>
<comment type="caution">
    <text evidence="5">The sequence shown here is derived from an EMBL/GenBank/DDBJ whole genome shotgun (WGS) entry which is preliminary data.</text>
</comment>
<dbReference type="NCBIfam" id="TIGR01499">
    <property type="entry name" value="folC"/>
    <property type="match status" value="1"/>
</dbReference>
<dbReference type="Proteomes" id="UP000298390">
    <property type="component" value="Unassembled WGS sequence"/>
</dbReference>
<dbReference type="InterPro" id="IPR001645">
    <property type="entry name" value="Folylpolyglutamate_synth"/>
</dbReference>
<evidence type="ECO:0000256" key="4">
    <source>
        <dbReference type="ARBA" id="ARBA00022840"/>
    </source>
</evidence>
<dbReference type="SUPFAM" id="SSF53623">
    <property type="entry name" value="MurD-like peptide ligases, catalytic domain"/>
    <property type="match status" value="1"/>
</dbReference>
<dbReference type="PANTHER" id="PTHR11136:SF5">
    <property type="entry name" value="FOLYLPOLYGLUTAMATE SYNTHASE, MITOCHONDRIAL"/>
    <property type="match status" value="1"/>
</dbReference>
<name>A0A4Y9YEG0_9APHY</name>
<dbReference type="PROSITE" id="PS01011">
    <property type="entry name" value="FOLYLPOLYGLU_SYNT_1"/>
    <property type="match status" value="1"/>
</dbReference>
<protein>
    <submittedName>
        <fullName evidence="5">Uncharacterized protein</fullName>
    </submittedName>
</protein>
<dbReference type="PROSITE" id="PS01012">
    <property type="entry name" value="FOLYLPOLYGLU_SYNT_2"/>
    <property type="match status" value="1"/>
</dbReference>
<dbReference type="InterPro" id="IPR036565">
    <property type="entry name" value="Mur-like_cat_sf"/>
</dbReference>
<dbReference type="GO" id="GO:0005524">
    <property type="term" value="F:ATP binding"/>
    <property type="evidence" value="ECO:0007669"/>
    <property type="project" value="UniProtKB-KW"/>
</dbReference>
<reference evidence="5 6" key="1">
    <citation type="submission" date="2019-01" db="EMBL/GenBank/DDBJ databases">
        <title>Genome sequencing of the rare red list fungi Fomitopsis rosea.</title>
        <authorList>
            <person name="Buettner E."/>
            <person name="Kellner H."/>
        </authorList>
    </citation>
    <scope>NUCLEOTIDE SEQUENCE [LARGE SCALE GENOMIC DNA]</scope>
    <source>
        <strain evidence="5 6">DSM 105464</strain>
    </source>
</reference>
<evidence type="ECO:0000313" key="5">
    <source>
        <dbReference type="EMBL" id="TFY59269.1"/>
    </source>
</evidence>
<proteinExistence type="inferred from homology"/>
<dbReference type="UniPathway" id="UPA00850"/>
<organism evidence="5 6">
    <name type="scientific">Rhodofomes roseus</name>
    <dbReference type="NCBI Taxonomy" id="34475"/>
    <lineage>
        <taxon>Eukaryota</taxon>
        <taxon>Fungi</taxon>
        <taxon>Dikarya</taxon>
        <taxon>Basidiomycota</taxon>
        <taxon>Agaricomycotina</taxon>
        <taxon>Agaricomycetes</taxon>
        <taxon>Polyporales</taxon>
        <taxon>Rhodofomes</taxon>
    </lineage>
</organism>
<dbReference type="InterPro" id="IPR018109">
    <property type="entry name" value="Folylpolyglutamate_synth_CS"/>
</dbReference>
<accession>A0A4Y9YEG0</accession>
<keyword evidence="4" id="KW-0067">ATP-binding</keyword>
<gene>
    <name evidence="5" type="ORF">EVJ58_g5886</name>
</gene>
<dbReference type="AlphaFoldDB" id="A0A4Y9YEG0"/>
<evidence type="ECO:0000313" key="6">
    <source>
        <dbReference type="Proteomes" id="UP000298390"/>
    </source>
</evidence>
<dbReference type="STRING" id="34475.A0A4Y9YEG0"/>
<evidence type="ECO:0000256" key="3">
    <source>
        <dbReference type="ARBA" id="ARBA00022741"/>
    </source>
</evidence>
<sequence>MMSTRTYSDAVDHLNSLQSNAATLEALRMGKSRMDSLAIPEMVEYLGRIGYTPEDLNRLNVIHITGTKGKGSTSAFTDSILRHAKHEWKVVAVRERIRINGAPLSEDQFAKFLFDVWDRLEKNDKREHPETSTMPAYFRFVTLVAYHAFLTLGVDATILEVGVGGMYDSTNIVPKPVVTGVSALGLDHTAVLGKTIQDIAWQKGGIYKAGFEGVPALTVNQPEEGFEVLKQRAQDKKLHGKEKDASSFFDHVVFCTNVTYADGGFKGDLTSKSIPEKDLAHLTTQHELATAWASLIPSFPSHHIHVLPSIQHAINLVHDLRTTDEQSKVDVLVSGSLHLVGGVIEVAGLSEVAL</sequence>
<keyword evidence="3" id="KW-0547">Nucleotide-binding</keyword>
<dbReference type="PANTHER" id="PTHR11136">
    <property type="entry name" value="FOLYLPOLYGLUTAMATE SYNTHASE-RELATED"/>
    <property type="match status" value="1"/>
</dbReference>
<evidence type="ECO:0000256" key="1">
    <source>
        <dbReference type="ARBA" id="ARBA00008276"/>
    </source>
</evidence>
<dbReference type="GO" id="GO:0004326">
    <property type="term" value="F:tetrahydrofolylpolyglutamate synthase activity"/>
    <property type="evidence" value="ECO:0007669"/>
    <property type="project" value="InterPro"/>
</dbReference>
<dbReference type="EMBL" id="SEKV01000312">
    <property type="protein sequence ID" value="TFY59269.1"/>
    <property type="molecule type" value="Genomic_DNA"/>
</dbReference>
<comment type="similarity">
    <text evidence="1">Belongs to the folylpolyglutamate synthase family.</text>
</comment>
<dbReference type="GO" id="GO:0005739">
    <property type="term" value="C:mitochondrion"/>
    <property type="evidence" value="ECO:0007669"/>
    <property type="project" value="TreeGrafter"/>
</dbReference>
<evidence type="ECO:0000256" key="2">
    <source>
        <dbReference type="ARBA" id="ARBA00022598"/>
    </source>
</evidence>
<dbReference type="GO" id="GO:0005829">
    <property type="term" value="C:cytosol"/>
    <property type="evidence" value="ECO:0007669"/>
    <property type="project" value="TreeGrafter"/>
</dbReference>